<dbReference type="EMBL" id="UINC01056583">
    <property type="protein sequence ID" value="SVB76786.1"/>
    <property type="molecule type" value="Genomic_DNA"/>
</dbReference>
<accession>A0A382GNS9</accession>
<dbReference type="AlphaFoldDB" id="A0A382GNS9"/>
<gene>
    <name evidence="1" type="ORF">METZ01_LOCUS229640</name>
</gene>
<protein>
    <submittedName>
        <fullName evidence="1">Uncharacterized protein</fullName>
    </submittedName>
</protein>
<organism evidence="1">
    <name type="scientific">marine metagenome</name>
    <dbReference type="NCBI Taxonomy" id="408172"/>
    <lineage>
        <taxon>unclassified sequences</taxon>
        <taxon>metagenomes</taxon>
        <taxon>ecological metagenomes</taxon>
    </lineage>
</organism>
<feature type="non-terminal residue" evidence="1">
    <location>
        <position position="1"/>
    </location>
</feature>
<name>A0A382GNS9_9ZZZZ</name>
<proteinExistence type="predicted"/>
<reference evidence="1" key="1">
    <citation type="submission" date="2018-05" db="EMBL/GenBank/DDBJ databases">
        <authorList>
            <person name="Lanie J.A."/>
            <person name="Ng W.-L."/>
            <person name="Kazmierczak K.M."/>
            <person name="Andrzejewski T.M."/>
            <person name="Davidsen T.M."/>
            <person name="Wayne K.J."/>
            <person name="Tettelin H."/>
            <person name="Glass J.I."/>
            <person name="Rusch D."/>
            <person name="Podicherti R."/>
            <person name="Tsui H.-C.T."/>
            <person name="Winkler M.E."/>
        </authorList>
    </citation>
    <scope>NUCLEOTIDE SEQUENCE</scope>
</reference>
<sequence>YAAFELTVNGKIIMNNTVEDTTGVDFSPVGANPGTTAAQTLWSNSADADNLYYGANAILNDASTFTLFDIEDDTTSTTTISRFDNLEMSGGTGISTALAAGPELIFTNTGVTSIVAGTGITISGATGAVTINSSTTGTVTSVATANSTFVSLAGGPITTTGTLTASLSATGTTDATTFLRGDNTWAVASSGMITFTVSADSGPSQTISDGNNLQILGSTAAGSGADLAGVLDTVAAAGDLLYVETRQMTGASGVADGATGFAPKALTGEEDYYLAGDATWKVLPINYSWTVSDGTTTDIISDGETVQFQGTATQLVATVAAGTPALVTYALVNVNTSGSGAYAYPSNITVDLQGRITAITAGGAPSGGTVTEIIFSDGSNTDTITTSGTIEIVGGTAIDSTLNPATGVFTITSTGVNSLANVGGSYAGTGASYVIPSVATGSGIDLELTTTGVAAGSYSASNITVDAYGRLTAASDGSASIVNTKFYIE</sequence>
<evidence type="ECO:0000313" key="1">
    <source>
        <dbReference type="EMBL" id="SVB76786.1"/>
    </source>
</evidence>
<feature type="non-terminal residue" evidence="1">
    <location>
        <position position="489"/>
    </location>
</feature>